<evidence type="ECO:0000313" key="1">
    <source>
        <dbReference type="EMBL" id="PWL38837.1"/>
    </source>
</evidence>
<protein>
    <submittedName>
        <fullName evidence="1">Uncharacterized protein</fullName>
    </submittedName>
</protein>
<dbReference type="EMBL" id="QGEG01000002">
    <property type="protein sequence ID" value="PWL38837.1"/>
    <property type="molecule type" value="Genomic_DNA"/>
</dbReference>
<sequence>MTIRAKVIPGYGAASGKKEDPRYPGGTILMQTPYFKRLGLDLSTYHPGTLNVDISPFSYSIRKPKFFFNQIKWTNHIPPENFYFFDIIVEYKKVKYEGLIYMPDPKTKTEHKQSKTTLELILPKIDGIMYDDVLGIKIDQQQIAMLP</sequence>
<proteinExistence type="predicted"/>
<dbReference type="Proteomes" id="UP000245762">
    <property type="component" value="Unassembled WGS sequence"/>
</dbReference>
<dbReference type="RefSeq" id="WP_109663088.1">
    <property type="nucleotide sequence ID" value="NZ_QGEG01000002.1"/>
</dbReference>
<gene>
    <name evidence="1" type="ORF">DKG77_11385</name>
</gene>
<dbReference type="OrthoDB" id="194883at2"/>
<organism evidence="1 2">
    <name type="scientific">Flagellimonas aquimarina</name>
    <dbReference type="NCBI Taxonomy" id="2201895"/>
    <lineage>
        <taxon>Bacteria</taxon>
        <taxon>Pseudomonadati</taxon>
        <taxon>Bacteroidota</taxon>
        <taxon>Flavobacteriia</taxon>
        <taxon>Flavobacteriales</taxon>
        <taxon>Flavobacteriaceae</taxon>
        <taxon>Flagellimonas</taxon>
    </lineage>
</organism>
<accession>A0A316KX97</accession>
<dbReference type="AlphaFoldDB" id="A0A316KX97"/>
<evidence type="ECO:0000313" key="2">
    <source>
        <dbReference type="Proteomes" id="UP000245762"/>
    </source>
</evidence>
<comment type="caution">
    <text evidence="1">The sequence shown here is derived from an EMBL/GenBank/DDBJ whole genome shotgun (WGS) entry which is preliminary data.</text>
</comment>
<reference evidence="1 2" key="1">
    <citation type="submission" date="2018-05" db="EMBL/GenBank/DDBJ databases">
        <title>Complete genome sequence of Flagellimonas aquimarina ECD12 isolated from seaweed Ecklonia cava.</title>
        <authorList>
            <person name="Choi S."/>
            <person name="Seong C."/>
        </authorList>
    </citation>
    <scope>NUCLEOTIDE SEQUENCE [LARGE SCALE GENOMIC DNA]</scope>
    <source>
        <strain evidence="1 2">ECD12</strain>
    </source>
</reference>
<keyword evidence="2" id="KW-1185">Reference proteome</keyword>
<name>A0A316KX97_9FLAO</name>